<keyword evidence="2" id="KW-0472">Membrane</keyword>
<evidence type="ECO:0000313" key="4">
    <source>
        <dbReference type="WBParaSite" id="TREG1_87260.1"/>
    </source>
</evidence>
<reference evidence="3" key="1">
    <citation type="submission" date="2022-06" db="EMBL/GenBank/DDBJ databases">
        <authorList>
            <person name="Berger JAMES D."/>
            <person name="Berger JAMES D."/>
        </authorList>
    </citation>
    <scope>NUCLEOTIDE SEQUENCE [LARGE SCALE GENOMIC DNA]</scope>
</reference>
<reference evidence="4" key="2">
    <citation type="submission" date="2023-11" db="UniProtKB">
        <authorList>
            <consortium name="WormBaseParasite"/>
        </authorList>
    </citation>
    <scope>IDENTIFICATION</scope>
</reference>
<feature type="compositionally biased region" description="Acidic residues" evidence="1">
    <location>
        <begin position="235"/>
        <end position="245"/>
    </location>
</feature>
<dbReference type="Proteomes" id="UP000050795">
    <property type="component" value="Unassembled WGS sequence"/>
</dbReference>
<evidence type="ECO:0000256" key="2">
    <source>
        <dbReference type="SAM" id="Phobius"/>
    </source>
</evidence>
<keyword evidence="3" id="KW-1185">Reference proteome</keyword>
<dbReference type="AlphaFoldDB" id="A0AA85KHK5"/>
<keyword evidence="2" id="KW-1133">Transmembrane helix</keyword>
<proteinExistence type="predicted"/>
<dbReference type="WBParaSite" id="TREG1_87260.1">
    <property type="protein sequence ID" value="TREG1_87260.1"/>
    <property type="gene ID" value="TREG1_87260"/>
</dbReference>
<evidence type="ECO:0000313" key="3">
    <source>
        <dbReference type="Proteomes" id="UP000050795"/>
    </source>
</evidence>
<organism evidence="3 4">
    <name type="scientific">Trichobilharzia regenti</name>
    <name type="common">Nasal bird schistosome</name>
    <dbReference type="NCBI Taxonomy" id="157069"/>
    <lineage>
        <taxon>Eukaryota</taxon>
        <taxon>Metazoa</taxon>
        <taxon>Spiralia</taxon>
        <taxon>Lophotrochozoa</taxon>
        <taxon>Platyhelminthes</taxon>
        <taxon>Trematoda</taxon>
        <taxon>Digenea</taxon>
        <taxon>Strigeidida</taxon>
        <taxon>Schistosomatoidea</taxon>
        <taxon>Schistosomatidae</taxon>
        <taxon>Trichobilharzia</taxon>
    </lineage>
</organism>
<feature type="region of interest" description="Disordered" evidence="1">
    <location>
        <begin position="226"/>
        <end position="251"/>
    </location>
</feature>
<feature type="region of interest" description="Disordered" evidence="1">
    <location>
        <begin position="149"/>
        <end position="172"/>
    </location>
</feature>
<keyword evidence="2" id="KW-0812">Transmembrane</keyword>
<sequence>MTKIEPVTDDVINNITNNHTTTTNNNNNNCNSDEYQGFLKQFNLLNSISAEFRNICTILGTELDSTLVRINLINLQKYMMNELHKNKYQLMKCWRNANTGDQMTNITSEQSDQLFIAFTTFIEYHMRGLLKTLHLLTLFPTYNITQNECSSSTTSSSSNNNSNDNNNSNSENIKVNNAVKTLVKASLFTDSSWILSDNTVLNVTINSLIMTGFSKSLNFDLDTTILDNDNNTNDNTDDNEEDNENNADINRSQKEIFDSNLSEIDILKSEYSILQKALNDISSLICLSPWNVLAFPVGIEQRLSLLDSTSTVHPPKTDGDSIFHSSTGEQITASRTQSNLSASIGQSNMHLFSSYRTGQVHIWKTLRRCFKQRKVLALLFIGAIIIAALIILLILFIAIFPKMTGG</sequence>
<protein>
    <submittedName>
        <fullName evidence="4">Uncharacterized protein</fullName>
    </submittedName>
</protein>
<evidence type="ECO:0000256" key="1">
    <source>
        <dbReference type="SAM" id="MobiDB-lite"/>
    </source>
</evidence>
<name>A0AA85KHK5_TRIRE</name>
<accession>A0AA85KHK5</accession>
<feature type="transmembrane region" description="Helical" evidence="2">
    <location>
        <begin position="375"/>
        <end position="400"/>
    </location>
</feature>